<proteinExistence type="predicted"/>
<organism evidence="1 2">
    <name type="scientific">Angustibacter aerolatus</name>
    <dbReference type="NCBI Taxonomy" id="1162965"/>
    <lineage>
        <taxon>Bacteria</taxon>
        <taxon>Bacillati</taxon>
        <taxon>Actinomycetota</taxon>
        <taxon>Actinomycetes</taxon>
        <taxon>Kineosporiales</taxon>
        <taxon>Kineosporiaceae</taxon>
    </lineage>
</organism>
<sequence>MAELRLQPVALDRVDRAERLVHQQHRRVGGERTRHADALLLAPDRLVRVTVAVLRGIEADQARAGSSARARARCLSQPSRLGTVMTFCRTRSWGNRPLAWMTYPIRRRRLHRVDVRHVLAVQARCCRGWARSDG</sequence>
<accession>A0ABQ6JJZ9</accession>
<evidence type="ECO:0000313" key="1">
    <source>
        <dbReference type="EMBL" id="GMA87714.1"/>
    </source>
</evidence>
<dbReference type="EMBL" id="BSUZ01000001">
    <property type="protein sequence ID" value="GMA87714.1"/>
    <property type="molecule type" value="Genomic_DNA"/>
</dbReference>
<dbReference type="Proteomes" id="UP001157017">
    <property type="component" value="Unassembled WGS sequence"/>
</dbReference>
<keyword evidence="2" id="KW-1185">Reference proteome</keyword>
<name>A0ABQ6JJZ9_9ACTN</name>
<evidence type="ECO:0000313" key="2">
    <source>
        <dbReference type="Proteomes" id="UP001157017"/>
    </source>
</evidence>
<gene>
    <name evidence="1" type="ORF">GCM10025868_29640</name>
</gene>
<reference evidence="2" key="1">
    <citation type="journal article" date="2019" name="Int. J. Syst. Evol. Microbiol.">
        <title>The Global Catalogue of Microorganisms (GCM) 10K type strain sequencing project: providing services to taxonomists for standard genome sequencing and annotation.</title>
        <authorList>
            <consortium name="The Broad Institute Genomics Platform"/>
            <consortium name="The Broad Institute Genome Sequencing Center for Infectious Disease"/>
            <person name="Wu L."/>
            <person name="Ma J."/>
        </authorList>
    </citation>
    <scope>NUCLEOTIDE SEQUENCE [LARGE SCALE GENOMIC DNA]</scope>
    <source>
        <strain evidence="2">NBRC 108730</strain>
    </source>
</reference>
<protein>
    <submittedName>
        <fullName evidence="1">Uncharacterized protein</fullName>
    </submittedName>
</protein>
<comment type="caution">
    <text evidence="1">The sequence shown here is derived from an EMBL/GenBank/DDBJ whole genome shotgun (WGS) entry which is preliminary data.</text>
</comment>